<sequence>MPCENIAKCIFFNDKMANKPGTATLLKKTYCEADFKNCARYMVCEKMGREAVPSDMFPNQSDRAKQIIGA</sequence>
<gene>
    <name evidence="1" type="ORF">DDIC_10965</name>
</gene>
<dbReference type="OrthoDB" id="6198376at2"/>
<evidence type="ECO:0000313" key="1">
    <source>
        <dbReference type="EMBL" id="QCC86385.1"/>
    </source>
</evidence>
<proteinExistence type="predicted"/>
<dbReference type="EMBL" id="CP036295">
    <property type="protein sequence ID" value="QCC86385.1"/>
    <property type="molecule type" value="Genomic_DNA"/>
</dbReference>
<dbReference type="Proteomes" id="UP000297065">
    <property type="component" value="Chromosome"/>
</dbReference>
<dbReference type="RefSeq" id="WP_136400474.1">
    <property type="nucleotide sequence ID" value="NZ_CP036295.1"/>
</dbReference>
<protein>
    <submittedName>
        <fullName evidence="1">Uncharacterized protein</fullName>
    </submittedName>
</protein>
<organism evidence="1 2">
    <name type="scientific">Desulfovibrio desulfuricans</name>
    <dbReference type="NCBI Taxonomy" id="876"/>
    <lineage>
        <taxon>Bacteria</taxon>
        <taxon>Pseudomonadati</taxon>
        <taxon>Thermodesulfobacteriota</taxon>
        <taxon>Desulfovibrionia</taxon>
        <taxon>Desulfovibrionales</taxon>
        <taxon>Desulfovibrionaceae</taxon>
        <taxon>Desulfovibrio</taxon>
    </lineage>
</organism>
<accession>A0A4P7UIX6</accession>
<reference evidence="1 2" key="1">
    <citation type="submission" date="2019-02" db="EMBL/GenBank/DDBJ databases">
        <title>Complete Genome Sequence of Desulfovibrio desulfuricans IC1, a Sulfonate Utilizing Anaerobe.</title>
        <authorList>
            <person name="Day L.A."/>
            <person name="De Leon K.B."/>
            <person name="Wall J.D."/>
        </authorList>
    </citation>
    <scope>NUCLEOTIDE SEQUENCE [LARGE SCALE GENOMIC DNA]</scope>
    <source>
        <strain evidence="1 2">IC1</strain>
    </source>
</reference>
<evidence type="ECO:0000313" key="2">
    <source>
        <dbReference type="Proteomes" id="UP000297065"/>
    </source>
</evidence>
<dbReference type="AlphaFoldDB" id="A0A4P7UIX6"/>
<name>A0A4P7UIX6_DESDE</name>